<dbReference type="Proteomes" id="UP001165498">
    <property type="component" value="Unassembled WGS sequence"/>
</dbReference>
<feature type="region of interest" description="Disordered" evidence="1">
    <location>
        <begin position="86"/>
        <end position="132"/>
    </location>
</feature>
<accession>A0ABT1QMP5</accession>
<keyword evidence="4" id="KW-1185">Reference proteome</keyword>
<evidence type="ECO:0000313" key="3">
    <source>
        <dbReference type="EMBL" id="MCQ4163811.1"/>
    </source>
</evidence>
<feature type="compositionally biased region" description="Basic and acidic residues" evidence="1">
    <location>
        <begin position="86"/>
        <end position="103"/>
    </location>
</feature>
<evidence type="ECO:0000256" key="2">
    <source>
        <dbReference type="SAM" id="SignalP"/>
    </source>
</evidence>
<organism evidence="3 4">
    <name type="scientific">Tahibacter harae</name>
    <dbReference type="NCBI Taxonomy" id="2963937"/>
    <lineage>
        <taxon>Bacteria</taxon>
        <taxon>Pseudomonadati</taxon>
        <taxon>Pseudomonadota</taxon>
        <taxon>Gammaproteobacteria</taxon>
        <taxon>Lysobacterales</taxon>
        <taxon>Rhodanobacteraceae</taxon>
        <taxon>Tahibacter</taxon>
    </lineage>
</organism>
<dbReference type="Pfam" id="PF11218">
    <property type="entry name" value="DUF3011"/>
    <property type="match status" value="2"/>
</dbReference>
<feature type="compositionally biased region" description="Basic and acidic residues" evidence="1">
    <location>
        <begin position="187"/>
        <end position="201"/>
    </location>
</feature>
<feature type="chain" id="PRO_5046979060" evidence="2">
    <location>
        <begin position="23"/>
        <end position="263"/>
    </location>
</feature>
<feature type="compositionally biased region" description="Basic and acidic residues" evidence="1">
    <location>
        <begin position="112"/>
        <end position="132"/>
    </location>
</feature>
<dbReference type="InterPro" id="IPR021381">
    <property type="entry name" value="DUF3011"/>
</dbReference>
<evidence type="ECO:0000256" key="1">
    <source>
        <dbReference type="SAM" id="MobiDB-lite"/>
    </source>
</evidence>
<protein>
    <submittedName>
        <fullName evidence="3">DUF3011 domain-containing protein</fullName>
    </submittedName>
</protein>
<keyword evidence="2" id="KW-0732">Signal</keyword>
<gene>
    <name evidence="3" type="ORF">NM961_03715</name>
</gene>
<feature type="signal peptide" evidence="2">
    <location>
        <begin position="1"/>
        <end position="22"/>
    </location>
</feature>
<comment type="caution">
    <text evidence="3">The sequence shown here is derived from an EMBL/GenBank/DDBJ whole genome shotgun (WGS) entry which is preliminary data.</text>
</comment>
<dbReference type="EMBL" id="JANFQO010000003">
    <property type="protein sequence ID" value="MCQ4163811.1"/>
    <property type="molecule type" value="Genomic_DNA"/>
</dbReference>
<evidence type="ECO:0000313" key="4">
    <source>
        <dbReference type="Proteomes" id="UP001165498"/>
    </source>
</evidence>
<dbReference type="RefSeq" id="WP_255911417.1">
    <property type="nucleotide sequence ID" value="NZ_JANFQO010000003.1"/>
</dbReference>
<proteinExistence type="predicted"/>
<feature type="region of interest" description="Disordered" evidence="1">
    <location>
        <begin position="187"/>
        <end position="211"/>
    </location>
</feature>
<reference evidence="3" key="1">
    <citation type="submission" date="2022-07" db="EMBL/GenBank/DDBJ databases">
        <title>Tahibacter sp., a new gammaproteobacterium isolated from the silt sample collected at pig farm.</title>
        <authorList>
            <person name="Chen H."/>
        </authorList>
    </citation>
    <scope>NUCLEOTIDE SEQUENCE</scope>
    <source>
        <strain evidence="3">P2K</strain>
    </source>
</reference>
<name>A0ABT1QMP5_9GAMM</name>
<sequence>MNSSVLRVASILFLLGPAAALADEVTCESKDSRQVECDLDTRGEVRLVRQLSKSPCVEGESWGLFKHSIWVKDGCRGVFASDDGKRFDDGGRDGRGDDGRGRGDGYGAGYDGRGRDDRGRDDSDSLPDRVTCESRDNRQVECDMNTRGNVRVAQQLSKTACVEGRTWGLNRHSIWVKDGCRAVFERDTSGPRDRDYRRSGDGPDAAPDAAVRGCERAGRGRSEVLTTSALKPGYWEVILRYDDGRYVCNVDDRGNVSEFTRIR</sequence>